<evidence type="ECO:0000256" key="3">
    <source>
        <dbReference type="ARBA" id="ARBA00004496"/>
    </source>
</evidence>
<dbReference type="Gene3D" id="3.30.43.10">
    <property type="entry name" value="Uridine Diphospho-n-acetylenolpyruvylglucosamine Reductase, domain 2"/>
    <property type="match status" value="1"/>
</dbReference>
<dbReference type="PROSITE" id="PS51387">
    <property type="entry name" value="FAD_PCMH"/>
    <property type="match status" value="1"/>
</dbReference>
<dbReference type="GO" id="GO:0008762">
    <property type="term" value="F:UDP-N-acetylmuramate dehydrogenase activity"/>
    <property type="evidence" value="ECO:0007669"/>
    <property type="project" value="UniProtKB-UniRule"/>
</dbReference>
<evidence type="ECO:0000256" key="16">
    <source>
        <dbReference type="HAMAP-Rule" id="MF_00037"/>
    </source>
</evidence>
<evidence type="ECO:0000256" key="2">
    <source>
        <dbReference type="ARBA" id="ARBA00003921"/>
    </source>
</evidence>
<comment type="caution">
    <text evidence="18">The sequence shown here is derived from an EMBL/GenBank/DDBJ whole genome shotgun (WGS) entry which is preliminary data.</text>
</comment>
<feature type="active site" evidence="16">
    <location>
        <position position="300"/>
    </location>
</feature>
<dbReference type="GO" id="GO:0051301">
    <property type="term" value="P:cell division"/>
    <property type="evidence" value="ECO:0007669"/>
    <property type="project" value="UniProtKB-KW"/>
</dbReference>
<evidence type="ECO:0000256" key="8">
    <source>
        <dbReference type="ARBA" id="ARBA00022827"/>
    </source>
</evidence>
<dbReference type="SUPFAM" id="SSF56176">
    <property type="entry name" value="FAD-binding/transporter-associated domain-like"/>
    <property type="match status" value="1"/>
</dbReference>
<dbReference type="PATRIC" id="fig|1618429.3.peg.684"/>
<evidence type="ECO:0000313" key="18">
    <source>
        <dbReference type="EMBL" id="KKS13086.1"/>
    </source>
</evidence>
<accession>A0A0G0YTX9</accession>
<evidence type="ECO:0000256" key="10">
    <source>
        <dbReference type="ARBA" id="ARBA00022960"/>
    </source>
</evidence>
<sequence length="307" mass="33689">MQNVPLKNYSTSRIGGGAKYFEIAQNANDLIRFAKVAIAQNLPYFILGSGSNILFGDHGFPGLIIKNENKGISLQGLSLQVQSGTLFNELVKFTVKNGFSGMQNMIGIPGTLGGAIVGNSGAYGQYIADHISKVVCFDPSASPFTTGIITLDKKGCQFSYRDSIFKKGKYIILNTHFNFPKGKAEDLQKEMDETLAKRQENYSFTAPCPGSFFKNVLVEKVDKKFLPLIPKKIIRNGKIPAGYLLEQVGACGKRIKDVQVSKHANIFVNLGKGRTIDYLELSEMLAKKVKDGFGIELEREVQIVGNC</sequence>
<dbReference type="InterPro" id="IPR036318">
    <property type="entry name" value="FAD-bd_PCMH-like_sf"/>
</dbReference>
<gene>
    <name evidence="16" type="primary">murB</name>
    <name evidence="18" type="ORF">UU67_C0032G0004</name>
</gene>
<dbReference type="SUPFAM" id="SSF56194">
    <property type="entry name" value="Uridine diphospho-N-Acetylenolpyruvylglucosamine reductase, MurB, C-terminal domain"/>
    <property type="match status" value="1"/>
</dbReference>
<name>A0A0G0YTX9_9BACT</name>
<dbReference type="Gene3D" id="3.90.78.10">
    <property type="entry name" value="UDP-N-acetylenolpyruvoylglucosamine reductase, C-terminal domain"/>
    <property type="match status" value="1"/>
</dbReference>
<dbReference type="GO" id="GO:0071949">
    <property type="term" value="F:FAD binding"/>
    <property type="evidence" value="ECO:0007669"/>
    <property type="project" value="InterPro"/>
</dbReference>
<dbReference type="InterPro" id="IPR003170">
    <property type="entry name" value="MurB"/>
</dbReference>
<keyword evidence="9 16" id="KW-0521">NADP</keyword>
<evidence type="ECO:0000256" key="15">
    <source>
        <dbReference type="ARBA" id="ARBA00048914"/>
    </source>
</evidence>
<feature type="active site" description="Proton donor" evidence="16">
    <location>
        <position position="211"/>
    </location>
</feature>
<comment type="catalytic activity">
    <reaction evidence="15 16">
        <text>UDP-N-acetyl-alpha-D-muramate + NADP(+) = UDP-N-acetyl-3-O-(1-carboxyvinyl)-alpha-D-glucosamine + NADPH + H(+)</text>
        <dbReference type="Rhea" id="RHEA:12248"/>
        <dbReference type="ChEBI" id="CHEBI:15378"/>
        <dbReference type="ChEBI" id="CHEBI:57783"/>
        <dbReference type="ChEBI" id="CHEBI:58349"/>
        <dbReference type="ChEBI" id="CHEBI:68483"/>
        <dbReference type="ChEBI" id="CHEBI:70757"/>
        <dbReference type="EC" id="1.3.1.98"/>
    </reaction>
</comment>
<keyword evidence="6 16" id="KW-0132">Cell division</keyword>
<keyword evidence="13 16" id="KW-0131">Cell cycle</keyword>
<comment type="function">
    <text evidence="2 16">Cell wall formation.</text>
</comment>
<dbReference type="InterPro" id="IPR016166">
    <property type="entry name" value="FAD-bd_PCMH"/>
</dbReference>
<dbReference type="Pfam" id="PF02873">
    <property type="entry name" value="MurB_C"/>
    <property type="match status" value="1"/>
</dbReference>
<dbReference type="InterPro" id="IPR011601">
    <property type="entry name" value="MurB_C"/>
</dbReference>
<evidence type="ECO:0000256" key="4">
    <source>
        <dbReference type="ARBA" id="ARBA00004752"/>
    </source>
</evidence>
<evidence type="ECO:0000256" key="5">
    <source>
        <dbReference type="ARBA" id="ARBA00022490"/>
    </source>
</evidence>
<dbReference type="InterPro" id="IPR016169">
    <property type="entry name" value="FAD-bd_PCMH_sub2"/>
</dbReference>
<dbReference type="PANTHER" id="PTHR21071">
    <property type="entry name" value="UDP-N-ACETYLENOLPYRUVOYLGLUCOSAMINE REDUCTASE"/>
    <property type="match status" value="1"/>
</dbReference>
<comment type="pathway">
    <text evidence="4 16">Cell wall biogenesis; peptidoglycan biosynthesis.</text>
</comment>
<dbReference type="Pfam" id="PF01565">
    <property type="entry name" value="FAD_binding_4"/>
    <property type="match status" value="1"/>
</dbReference>
<evidence type="ECO:0000256" key="13">
    <source>
        <dbReference type="ARBA" id="ARBA00023306"/>
    </source>
</evidence>
<dbReference type="InterPro" id="IPR006094">
    <property type="entry name" value="Oxid_FAD_bind_N"/>
</dbReference>
<dbReference type="GO" id="GO:0005829">
    <property type="term" value="C:cytosol"/>
    <property type="evidence" value="ECO:0007669"/>
    <property type="project" value="TreeGrafter"/>
</dbReference>
<evidence type="ECO:0000256" key="7">
    <source>
        <dbReference type="ARBA" id="ARBA00022630"/>
    </source>
</evidence>
<comment type="cofactor">
    <cofactor evidence="1 16">
        <name>FAD</name>
        <dbReference type="ChEBI" id="CHEBI:57692"/>
    </cofactor>
</comment>
<keyword evidence="5 16" id="KW-0963">Cytoplasm</keyword>
<keyword evidence="14 16" id="KW-0961">Cell wall biogenesis/degradation</keyword>
<dbReference type="PANTHER" id="PTHR21071:SF4">
    <property type="entry name" value="UDP-N-ACETYLENOLPYRUVOYLGLUCOSAMINE REDUCTASE"/>
    <property type="match status" value="1"/>
</dbReference>
<comment type="similarity">
    <text evidence="16">Belongs to the MurB family.</text>
</comment>
<dbReference type="InterPro" id="IPR036635">
    <property type="entry name" value="MurB_C_sf"/>
</dbReference>
<protein>
    <recommendedName>
        <fullName evidence="16">UDP-N-acetylenolpyruvoylglucosamine reductase</fullName>
        <ecNumber evidence="16">1.3.1.98</ecNumber>
    </recommendedName>
    <alternativeName>
        <fullName evidence="16">UDP-N-acetylmuramate dehydrogenase</fullName>
    </alternativeName>
</protein>
<dbReference type="Gene3D" id="3.30.465.10">
    <property type="match status" value="1"/>
</dbReference>
<dbReference type="InterPro" id="IPR016167">
    <property type="entry name" value="FAD-bd_PCMH_sub1"/>
</dbReference>
<evidence type="ECO:0000256" key="1">
    <source>
        <dbReference type="ARBA" id="ARBA00001974"/>
    </source>
</evidence>
<dbReference type="GO" id="GO:0071555">
    <property type="term" value="P:cell wall organization"/>
    <property type="evidence" value="ECO:0007669"/>
    <property type="project" value="UniProtKB-KW"/>
</dbReference>
<dbReference type="UniPathway" id="UPA00219"/>
<comment type="subcellular location">
    <subcellularLocation>
        <location evidence="3 16">Cytoplasm</location>
    </subcellularLocation>
</comment>
<keyword evidence="8 16" id="KW-0274">FAD</keyword>
<keyword evidence="10 16" id="KW-0133">Cell shape</keyword>
<dbReference type="GO" id="GO:0008360">
    <property type="term" value="P:regulation of cell shape"/>
    <property type="evidence" value="ECO:0007669"/>
    <property type="project" value="UniProtKB-KW"/>
</dbReference>
<organism evidence="18 19">
    <name type="scientific">Candidatus Daviesbacteria bacterium GW2011_GWB1_41_5</name>
    <dbReference type="NCBI Taxonomy" id="1618429"/>
    <lineage>
        <taxon>Bacteria</taxon>
        <taxon>Candidatus Daviesiibacteriota</taxon>
    </lineage>
</organism>
<keyword evidence="12 16" id="KW-0560">Oxidoreductase</keyword>
<dbReference type="EC" id="1.3.1.98" evidence="16"/>
<evidence type="ECO:0000259" key="17">
    <source>
        <dbReference type="PROSITE" id="PS51387"/>
    </source>
</evidence>
<dbReference type="NCBIfam" id="TIGR00179">
    <property type="entry name" value="murB"/>
    <property type="match status" value="1"/>
</dbReference>
<evidence type="ECO:0000256" key="14">
    <source>
        <dbReference type="ARBA" id="ARBA00023316"/>
    </source>
</evidence>
<evidence type="ECO:0000256" key="11">
    <source>
        <dbReference type="ARBA" id="ARBA00022984"/>
    </source>
</evidence>
<evidence type="ECO:0000256" key="12">
    <source>
        <dbReference type="ARBA" id="ARBA00023002"/>
    </source>
</evidence>
<dbReference type="HAMAP" id="MF_00037">
    <property type="entry name" value="MurB"/>
    <property type="match status" value="1"/>
</dbReference>
<dbReference type="EMBL" id="LCBN01000032">
    <property type="protein sequence ID" value="KKS13086.1"/>
    <property type="molecule type" value="Genomic_DNA"/>
</dbReference>
<feature type="active site" evidence="16">
    <location>
        <position position="161"/>
    </location>
</feature>
<evidence type="ECO:0000256" key="9">
    <source>
        <dbReference type="ARBA" id="ARBA00022857"/>
    </source>
</evidence>
<keyword evidence="7 16" id="KW-0285">Flavoprotein</keyword>
<reference evidence="18 19" key="1">
    <citation type="journal article" date="2015" name="Nature">
        <title>rRNA introns, odd ribosomes, and small enigmatic genomes across a large radiation of phyla.</title>
        <authorList>
            <person name="Brown C.T."/>
            <person name="Hug L.A."/>
            <person name="Thomas B.C."/>
            <person name="Sharon I."/>
            <person name="Castelle C.J."/>
            <person name="Singh A."/>
            <person name="Wilkins M.J."/>
            <person name="Williams K.H."/>
            <person name="Banfield J.F."/>
        </authorList>
    </citation>
    <scope>NUCLEOTIDE SEQUENCE [LARGE SCALE GENOMIC DNA]</scope>
</reference>
<keyword evidence="11 16" id="KW-0573">Peptidoglycan synthesis</keyword>
<evidence type="ECO:0000256" key="6">
    <source>
        <dbReference type="ARBA" id="ARBA00022618"/>
    </source>
</evidence>
<feature type="domain" description="FAD-binding PCMH-type" evidence="17">
    <location>
        <begin position="13"/>
        <end position="182"/>
    </location>
</feature>
<dbReference type="AlphaFoldDB" id="A0A0G0YTX9"/>
<dbReference type="Proteomes" id="UP000034753">
    <property type="component" value="Unassembled WGS sequence"/>
</dbReference>
<proteinExistence type="inferred from homology"/>
<evidence type="ECO:0000313" key="19">
    <source>
        <dbReference type="Proteomes" id="UP000034753"/>
    </source>
</evidence>
<dbReference type="GO" id="GO:0009252">
    <property type="term" value="P:peptidoglycan biosynthetic process"/>
    <property type="evidence" value="ECO:0007669"/>
    <property type="project" value="UniProtKB-UniRule"/>
</dbReference>